<dbReference type="Proteomes" id="UP000554235">
    <property type="component" value="Unassembled WGS sequence"/>
</dbReference>
<dbReference type="InterPro" id="IPR036188">
    <property type="entry name" value="FAD/NAD-bd_sf"/>
</dbReference>
<dbReference type="GO" id="GO:0005737">
    <property type="term" value="C:cytoplasm"/>
    <property type="evidence" value="ECO:0007669"/>
    <property type="project" value="TreeGrafter"/>
</dbReference>
<dbReference type="InterPro" id="IPR023753">
    <property type="entry name" value="FAD/NAD-binding_dom"/>
</dbReference>
<dbReference type="PANTHER" id="PTHR43735">
    <property type="entry name" value="APOPTOSIS-INDUCING FACTOR 1"/>
    <property type="match status" value="1"/>
</dbReference>
<keyword evidence="2" id="KW-0285">Flavoprotein</keyword>
<sequence length="379" mass="40887">MQPTVVILGGGFSGIGTAHKLLKHTKPKVPSLKVVLVSRSTHHYWNIASVRGVVPGGIPDDSLFYDLDSGFQKYPEDSFQLVIGSVSEVDLNNECISVQTSEGQESIRYTHLVVATGSSYPSGLPFTSIGTHDETRSGLHQLQNKIESASSILIAGSGATGVETAAELAYTYGQRKQITLIVEGEAPLPSLRMDIRTAATRGLEALGVKLILNSRVQTVTEDGSQARIHLSNGESHQTDLYLPLFGIRPNTTFMPHQLLDDRGYIKLDRALRAEGSANIWGVGDVGNLESNQLIYAENQTHLLARNLNAVLTGSDGDIQELKPGVTPQIFVTLGRKKGVGQFLKFQVPSFIVSTVKGKTLFTEKGPGMIAGKNIVRSTI</sequence>
<evidence type="ECO:0000256" key="1">
    <source>
        <dbReference type="ARBA" id="ARBA00006442"/>
    </source>
</evidence>
<comment type="similarity">
    <text evidence="1">Belongs to the FAD-dependent oxidoreductase family.</text>
</comment>
<keyword evidence="7" id="KW-1185">Reference proteome</keyword>
<proteinExistence type="inferred from homology"/>
<dbReference type="Pfam" id="PF07992">
    <property type="entry name" value="Pyr_redox_2"/>
    <property type="match status" value="1"/>
</dbReference>
<evidence type="ECO:0000313" key="6">
    <source>
        <dbReference type="EMBL" id="KAF4466481.1"/>
    </source>
</evidence>
<evidence type="ECO:0000256" key="2">
    <source>
        <dbReference type="ARBA" id="ARBA00022630"/>
    </source>
</evidence>
<dbReference type="EMBL" id="JAADYS010000869">
    <property type="protein sequence ID" value="KAF4466481.1"/>
    <property type="molecule type" value="Genomic_DNA"/>
</dbReference>
<gene>
    <name evidence="6" type="ORF">FALBO_6664</name>
</gene>
<dbReference type="OrthoDB" id="202203at2759"/>
<dbReference type="Gene3D" id="3.50.50.100">
    <property type="match status" value="1"/>
</dbReference>
<keyword evidence="3" id="KW-0274">FAD</keyword>
<feature type="domain" description="FAD/NAD(P)-binding" evidence="5">
    <location>
        <begin position="4"/>
        <end position="286"/>
    </location>
</feature>
<dbReference type="PRINTS" id="PR00368">
    <property type="entry name" value="FADPNR"/>
</dbReference>
<protein>
    <submittedName>
        <fullName evidence="6">FAD-binding</fullName>
    </submittedName>
</protein>
<name>A0A8H4LCM7_9HYPO</name>
<dbReference type="GO" id="GO:0004174">
    <property type="term" value="F:electron-transferring-flavoprotein dehydrogenase activity"/>
    <property type="evidence" value="ECO:0007669"/>
    <property type="project" value="TreeGrafter"/>
</dbReference>
<organism evidence="6 7">
    <name type="scientific">Fusarium albosuccineum</name>
    <dbReference type="NCBI Taxonomy" id="1237068"/>
    <lineage>
        <taxon>Eukaryota</taxon>
        <taxon>Fungi</taxon>
        <taxon>Dikarya</taxon>
        <taxon>Ascomycota</taxon>
        <taxon>Pezizomycotina</taxon>
        <taxon>Sordariomycetes</taxon>
        <taxon>Hypocreomycetidae</taxon>
        <taxon>Hypocreales</taxon>
        <taxon>Nectriaceae</taxon>
        <taxon>Fusarium</taxon>
        <taxon>Fusarium decemcellulare species complex</taxon>
    </lineage>
</organism>
<keyword evidence="4" id="KW-0560">Oxidoreductase</keyword>
<evidence type="ECO:0000259" key="5">
    <source>
        <dbReference type="Pfam" id="PF07992"/>
    </source>
</evidence>
<dbReference type="AlphaFoldDB" id="A0A8H4LCM7"/>
<comment type="caution">
    <text evidence="6">The sequence shown here is derived from an EMBL/GenBank/DDBJ whole genome shotgun (WGS) entry which is preliminary data.</text>
</comment>
<reference evidence="6 7" key="1">
    <citation type="submission" date="2020-01" db="EMBL/GenBank/DDBJ databases">
        <title>Identification and distribution of gene clusters putatively required for synthesis of sphingolipid metabolism inhibitors in phylogenetically diverse species of the filamentous fungus Fusarium.</title>
        <authorList>
            <person name="Kim H.-S."/>
            <person name="Busman M."/>
            <person name="Brown D.W."/>
            <person name="Divon H."/>
            <person name="Uhlig S."/>
            <person name="Proctor R.H."/>
        </authorList>
    </citation>
    <scope>NUCLEOTIDE SEQUENCE [LARGE SCALE GENOMIC DNA]</scope>
    <source>
        <strain evidence="6 7">NRRL 20459</strain>
    </source>
</reference>
<evidence type="ECO:0000313" key="7">
    <source>
        <dbReference type="Proteomes" id="UP000554235"/>
    </source>
</evidence>
<dbReference type="PANTHER" id="PTHR43735:SF3">
    <property type="entry name" value="FERROPTOSIS SUPPRESSOR PROTEIN 1"/>
    <property type="match status" value="1"/>
</dbReference>
<evidence type="ECO:0000256" key="4">
    <source>
        <dbReference type="ARBA" id="ARBA00023002"/>
    </source>
</evidence>
<dbReference type="SUPFAM" id="SSF51905">
    <property type="entry name" value="FAD/NAD(P)-binding domain"/>
    <property type="match status" value="1"/>
</dbReference>
<dbReference type="PRINTS" id="PR00411">
    <property type="entry name" value="PNDRDTASEI"/>
</dbReference>
<accession>A0A8H4LCM7</accession>
<dbReference type="GO" id="GO:0050660">
    <property type="term" value="F:flavin adenine dinucleotide binding"/>
    <property type="evidence" value="ECO:0007669"/>
    <property type="project" value="TreeGrafter"/>
</dbReference>
<evidence type="ECO:0000256" key="3">
    <source>
        <dbReference type="ARBA" id="ARBA00022827"/>
    </source>
</evidence>